<dbReference type="EMBL" id="LUGH01000039">
    <property type="protein sequence ID" value="OBZ90660.1"/>
    <property type="molecule type" value="Genomic_DNA"/>
</dbReference>
<protein>
    <submittedName>
        <fullName evidence="2">Uncharacterized protein</fullName>
    </submittedName>
</protein>
<accession>A0A1C7NNW0</accession>
<evidence type="ECO:0000313" key="3">
    <source>
        <dbReference type="Proteomes" id="UP000093000"/>
    </source>
</evidence>
<name>A0A1C7NNW0_9FUNG</name>
<evidence type="ECO:0000313" key="2">
    <source>
        <dbReference type="EMBL" id="OBZ90660.1"/>
    </source>
</evidence>
<reference evidence="2 3" key="1">
    <citation type="submission" date="2016-03" db="EMBL/GenBank/DDBJ databases">
        <title>Choanephora cucurbitarum.</title>
        <authorList>
            <person name="Min B."/>
            <person name="Park H."/>
            <person name="Park J.-H."/>
            <person name="Shin H.-D."/>
            <person name="Choi I.-G."/>
        </authorList>
    </citation>
    <scope>NUCLEOTIDE SEQUENCE [LARGE SCALE GENOMIC DNA]</scope>
    <source>
        <strain evidence="2 3">KUS-F28377</strain>
    </source>
</reference>
<dbReference type="AlphaFoldDB" id="A0A1C7NNW0"/>
<evidence type="ECO:0000256" key="1">
    <source>
        <dbReference type="SAM" id="MobiDB-lite"/>
    </source>
</evidence>
<dbReference type="InParanoid" id="A0A1C7NNW0"/>
<dbReference type="STRING" id="101091.A0A1C7NNW0"/>
<dbReference type="OrthoDB" id="2351940at2759"/>
<comment type="caution">
    <text evidence="2">The sequence shown here is derived from an EMBL/GenBank/DDBJ whole genome shotgun (WGS) entry which is preliminary data.</text>
</comment>
<sequence>MPNVNRFTSADDIIPASAFTVSPILTSNLLDEIDSAVARDTSNFSHSTTPPAPPPSTRWSRRLTSSNLHCLSEKAFDTSSLLKENEEAHDILDFEIMCNDGGRFGEMYGIENVLLNDGSVYCSGRKGTVNILVRYCGFIQSGLIADTNCSITKMVLKAPQHGFSAPCKEGLVFISHREINIQDTSKFDHFSKAEYEQYRLSNNQDTDPVAWFSLSKERTCIVDLEARSAKYVLIKLLRAETESDNIDIQYIGFIGFSGARSFSSAKLC</sequence>
<feature type="region of interest" description="Disordered" evidence="1">
    <location>
        <begin position="41"/>
        <end position="60"/>
    </location>
</feature>
<proteinExistence type="predicted"/>
<keyword evidence="3" id="KW-1185">Reference proteome</keyword>
<dbReference type="Proteomes" id="UP000093000">
    <property type="component" value="Unassembled WGS sequence"/>
</dbReference>
<organism evidence="2 3">
    <name type="scientific">Choanephora cucurbitarum</name>
    <dbReference type="NCBI Taxonomy" id="101091"/>
    <lineage>
        <taxon>Eukaryota</taxon>
        <taxon>Fungi</taxon>
        <taxon>Fungi incertae sedis</taxon>
        <taxon>Mucoromycota</taxon>
        <taxon>Mucoromycotina</taxon>
        <taxon>Mucoromycetes</taxon>
        <taxon>Mucorales</taxon>
        <taxon>Mucorineae</taxon>
        <taxon>Choanephoraceae</taxon>
        <taxon>Choanephoroideae</taxon>
        <taxon>Choanephora</taxon>
    </lineage>
</organism>
<gene>
    <name evidence="2" type="ORF">A0J61_01293</name>
</gene>